<keyword evidence="2" id="KW-1185">Reference proteome</keyword>
<reference evidence="1" key="1">
    <citation type="submission" date="2022-04" db="EMBL/GenBank/DDBJ databases">
        <title>Genome of the entomopathogenic fungus Entomophthora muscae.</title>
        <authorList>
            <person name="Elya C."/>
            <person name="Lovett B.R."/>
            <person name="Lee E."/>
            <person name="Macias A.M."/>
            <person name="Hajek A.E."/>
            <person name="De Bivort B.L."/>
            <person name="Kasson M.T."/>
            <person name="De Fine Licht H.H."/>
            <person name="Stajich J.E."/>
        </authorList>
    </citation>
    <scope>NUCLEOTIDE SEQUENCE</scope>
    <source>
        <strain evidence="1">Berkeley</strain>
    </source>
</reference>
<gene>
    <name evidence="1" type="ORF">DSO57_1038699</name>
</gene>
<comment type="caution">
    <text evidence="1">The sequence shown here is derived from an EMBL/GenBank/DDBJ whole genome shotgun (WGS) entry which is preliminary data.</text>
</comment>
<dbReference type="Proteomes" id="UP001165960">
    <property type="component" value="Unassembled WGS sequence"/>
</dbReference>
<protein>
    <submittedName>
        <fullName evidence="1">Uncharacterized protein</fullName>
    </submittedName>
</protein>
<accession>A0ACC2RDB5</accession>
<name>A0ACC2RDB5_9FUNG</name>
<evidence type="ECO:0000313" key="2">
    <source>
        <dbReference type="Proteomes" id="UP001165960"/>
    </source>
</evidence>
<organism evidence="1 2">
    <name type="scientific">Entomophthora muscae</name>
    <dbReference type="NCBI Taxonomy" id="34485"/>
    <lineage>
        <taxon>Eukaryota</taxon>
        <taxon>Fungi</taxon>
        <taxon>Fungi incertae sedis</taxon>
        <taxon>Zoopagomycota</taxon>
        <taxon>Entomophthoromycotina</taxon>
        <taxon>Entomophthoromycetes</taxon>
        <taxon>Entomophthorales</taxon>
        <taxon>Entomophthoraceae</taxon>
        <taxon>Entomophthora</taxon>
    </lineage>
</organism>
<proteinExistence type="predicted"/>
<evidence type="ECO:0000313" key="1">
    <source>
        <dbReference type="EMBL" id="KAJ9048063.1"/>
    </source>
</evidence>
<sequence>MKAIFIFSLLASVLALGPCPNPTQETCYRGGSILLPCTGMSCAPCWVPQNNATWSCFEKTITSATTTACPGWSDVVDITNPPSNCANSPARPTTQPSPGVSVCPTVSRDTCYKDGQMQSPCRGFACPPCWQLKNQKWACIDAVNGNCASSAAIDIRKPLTTCIQTQQRGS</sequence>
<dbReference type="EMBL" id="QTSX02007619">
    <property type="protein sequence ID" value="KAJ9048063.1"/>
    <property type="molecule type" value="Genomic_DNA"/>
</dbReference>